<dbReference type="InterPro" id="IPR028259">
    <property type="entry name" value="AP2-like_int_N"/>
</dbReference>
<keyword evidence="3" id="KW-0238">DNA-binding</keyword>
<name>A0A4Q9XYN3_9LACO</name>
<protein>
    <submittedName>
        <fullName evidence="6">Site-specific integrase</fullName>
    </submittedName>
</protein>
<sequence>MKGIINMATFKQYKTKSGAFWEAFTSVGKDTSGKAKRMHKRGFKTKKEAQLWTSNVQTDFAKNGFIASNNITFAELYDKWFNEDYKEQVKESTYMVTDDIFRLHILPELGSQRVKRITVAQCQSIVHKWLNQGFKTYRRFRTYAISVFDFGVRMELTTRNPMAKTSIPKQKTKPQAPHIDFYEKSELVQFLNCASKHENPQAFMFFRLLAFTGLRRGEALALQWSDINFETNELTVNKTQAVGKRWRTIIQTPKTNSSYRTIVLDPDTAQWLHKWKMTQARQCFELGFNANDPSQLVFTNQQNKLMSPSTVNYFNCSICKKYGLRHIKIHAFRHTFCTLAFEAHAGINEVSKTLGHVDLKITEQIYLHVTKKQKNETASKLARYMSEL</sequence>
<dbReference type="SUPFAM" id="SSF56349">
    <property type="entry name" value="DNA breaking-rejoining enzymes"/>
    <property type="match status" value="1"/>
</dbReference>
<dbReference type="GO" id="GO:0006310">
    <property type="term" value="P:DNA recombination"/>
    <property type="evidence" value="ECO:0007669"/>
    <property type="project" value="UniProtKB-KW"/>
</dbReference>
<comment type="caution">
    <text evidence="6">The sequence shown here is derived from an EMBL/GenBank/DDBJ whole genome shotgun (WGS) entry which is preliminary data.</text>
</comment>
<dbReference type="EMBL" id="SEHH01000124">
    <property type="protein sequence ID" value="TBX38100.1"/>
    <property type="molecule type" value="Genomic_DNA"/>
</dbReference>
<dbReference type="GO" id="GO:0015074">
    <property type="term" value="P:DNA integration"/>
    <property type="evidence" value="ECO:0007669"/>
    <property type="project" value="UniProtKB-KW"/>
</dbReference>
<evidence type="ECO:0000313" key="7">
    <source>
        <dbReference type="Proteomes" id="UP000292648"/>
    </source>
</evidence>
<proteinExistence type="inferred from homology"/>
<dbReference type="Pfam" id="PF14659">
    <property type="entry name" value="Phage_int_SAM_3"/>
    <property type="match status" value="1"/>
</dbReference>
<dbReference type="Pfam" id="PF00589">
    <property type="entry name" value="Phage_integrase"/>
    <property type="match status" value="1"/>
</dbReference>
<evidence type="ECO:0000256" key="3">
    <source>
        <dbReference type="ARBA" id="ARBA00023125"/>
    </source>
</evidence>
<dbReference type="Gene3D" id="1.10.150.130">
    <property type="match status" value="1"/>
</dbReference>
<comment type="similarity">
    <text evidence="1">Belongs to the 'phage' integrase family.</text>
</comment>
<dbReference type="GO" id="GO:0003677">
    <property type="term" value="F:DNA binding"/>
    <property type="evidence" value="ECO:0007669"/>
    <property type="project" value="UniProtKB-KW"/>
</dbReference>
<evidence type="ECO:0000259" key="5">
    <source>
        <dbReference type="PROSITE" id="PS51898"/>
    </source>
</evidence>
<dbReference type="InterPro" id="IPR004107">
    <property type="entry name" value="Integrase_SAM-like_N"/>
</dbReference>
<reference evidence="6 7" key="1">
    <citation type="submission" date="2019-01" db="EMBL/GenBank/DDBJ databases">
        <title>Draft genome sequence of Lactobacillus paraplantarum OSY-TC318, a Producer of the novel lantibiotic Paraplantaracin TC318.</title>
        <authorList>
            <person name="Hussein W.E."/>
            <person name="Huang E."/>
            <person name="Yousef A.E."/>
        </authorList>
    </citation>
    <scope>NUCLEOTIDE SEQUENCE [LARGE SCALE GENOMIC DNA]</scope>
    <source>
        <strain evidence="6 7">OSY-TC318</strain>
    </source>
</reference>
<dbReference type="InterPro" id="IPR050808">
    <property type="entry name" value="Phage_Integrase"/>
</dbReference>
<dbReference type="InterPro" id="IPR010998">
    <property type="entry name" value="Integrase_recombinase_N"/>
</dbReference>
<evidence type="ECO:0000256" key="1">
    <source>
        <dbReference type="ARBA" id="ARBA00008857"/>
    </source>
</evidence>
<dbReference type="InterPro" id="IPR011010">
    <property type="entry name" value="DNA_brk_join_enz"/>
</dbReference>
<dbReference type="AlphaFoldDB" id="A0A4Q9XYN3"/>
<dbReference type="PROSITE" id="PS51898">
    <property type="entry name" value="TYR_RECOMBINASE"/>
    <property type="match status" value="1"/>
</dbReference>
<gene>
    <name evidence="6" type="ORF">EUZ87_14265</name>
</gene>
<dbReference type="Proteomes" id="UP000292648">
    <property type="component" value="Unassembled WGS sequence"/>
</dbReference>
<feature type="domain" description="Tyr recombinase" evidence="5">
    <location>
        <begin position="177"/>
        <end position="379"/>
    </location>
</feature>
<dbReference type="Gene3D" id="1.10.443.10">
    <property type="entry name" value="Intergrase catalytic core"/>
    <property type="match status" value="1"/>
</dbReference>
<evidence type="ECO:0000313" key="6">
    <source>
        <dbReference type="EMBL" id="TBX38100.1"/>
    </source>
</evidence>
<accession>A0A4Q9XYN3</accession>
<evidence type="ECO:0000256" key="4">
    <source>
        <dbReference type="ARBA" id="ARBA00023172"/>
    </source>
</evidence>
<dbReference type="InterPro" id="IPR002104">
    <property type="entry name" value="Integrase_catalytic"/>
</dbReference>
<evidence type="ECO:0000256" key="2">
    <source>
        <dbReference type="ARBA" id="ARBA00022908"/>
    </source>
</evidence>
<dbReference type="Pfam" id="PF14657">
    <property type="entry name" value="Arm-DNA-bind_4"/>
    <property type="match status" value="1"/>
</dbReference>
<dbReference type="PANTHER" id="PTHR30629:SF2">
    <property type="entry name" value="PROPHAGE INTEGRASE INTS-RELATED"/>
    <property type="match status" value="1"/>
</dbReference>
<organism evidence="6 7">
    <name type="scientific">Lactiplantibacillus paraplantarum</name>
    <dbReference type="NCBI Taxonomy" id="60520"/>
    <lineage>
        <taxon>Bacteria</taxon>
        <taxon>Bacillati</taxon>
        <taxon>Bacillota</taxon>
        <taxon>Bacilli</taxon>
        <taxon>Lactobacillales</taxon>
        <taxon>Lactobacillaceae</taxon>
        <taxon>Lactiplantibacillus</taxon>
    </lineage>
</organism>
<dbReference type="CDD" id="cd01189">
    <property type="entry name" value="INT_ICEBs1_C_like"/>
    <property type="match status" value="1"/>
</dbReference>
<keyword evidence="2" id="KW-0229">DNA integration</keyword>
<dbReference type="InterPro" id="IPR013762">
    <property type="entry name" value="Integrase-like_cat_sf"/>
</dbReference>
<dbReference type="PANTHER" id="PTHR30629">
    <property type="entry name" value="PROPHAGE INTEGRASE"/>
    <property type="match status" value="1"/>
</dbReference>
<keyword evidence="4" id="KW-0233">DNA recombination</keyword>